<organism evidence="2 3">
    <name type="scientific">Acacia crassicarpa</name>
    <name type="common">northern wattle</name>
    <dbReference type="NCBI Taxonomy" id="499986"/>
    <lineage>
        <taxon>Eukaryota</taxon>
        <taxon>Viridiplantae</taxon>
        <taxon>Streptophyta</taxon>
        <taxon>Embryophyta</taxon>
        <taxon>Tracheophyta</taxon>
        <taxon>Spermatophyta</taxon>
        <taxon>Magnoliopsida</taxon>
        <taxon>eudicotyledons</taxon>
        <taxon>Gunneridae</taxon>
        <taxon>Pentapetalae</taxon>
        <taxon>rosids</taxon>
        <taxon>fabids</taxon>
        <taxon>Fabales</taxon>
        <taxon>Fabaceae</taxon>
        <taxon>Caesalpinioideae</taxon>
        <taxon>mimosoid clade</taxon>
        <taxon>Acacieae</taxon>
        <taxon>Acacia</taxon>
    </lineage>
</organism>
<sequence length="536" mass="60840">MQLAPSSSSSNLALLKDQHYSLFSLKALFKCVFIFGISFLLILFATFLQLHPLHHQFPYIISRFQEKCPSDQSLSSSPPPPPLALLASISNNTTSLQSNNNNIGNDNLHHAINVSDIVFCISASVKTWKNKKPYMEAWWRPNVTRGYVFFEETPANKSHPWPSTLPPYKVHENVTKLKIYKKFPSPIQVRILRSMVKTMEEGDENVKWYVMTDDDTVMVIENLVRVLSKYDYTKEMYVGMNSETVLSNAYFSFEMAFGGGGFALSYPLMEALVDNLEGCMGRYSHLVSSDHIVSACVADLGVDPTYERGFHQVDARGDVSGLLSAHPNVPFVSIHHMDNLDPIFPSKNRSESINHLLRAAKLDHTRILQQTICHHKPNFWTFSISWGYSLQIYESVFPRWLLKRPLETFQPWHTKNTTPPYYMFNTRLPTRNPCEAPHAFFAESMEKVVKANSGEDDDGGGDEDHIVTTFLRKSHRGFIACPLVGHKSAESITRVRVFSPATINLKGRRECCDVVQVGSSDAEIRYRACMRNEIIG</sequence>
<evidence type="ECO:0000313" key="2">
    <source>
        <dbReference type="EMBL" id="KAK4278692.1"/>
    </source>
</evidence>
<name>A0AAE1MWS5_9FABA</name>
<gene>
    <name evidence="2" type="ORF">QN277_016505</name>
</gene>
<keyword evidence="1" id="KW-1133">Transmembrane helix</keyword>
<evidence type="ECO:0000313" key="3">
    <source>
        <dbReference type="Proteomes" id="UP001293593"/>
    </source>
</evidence>
<dbReference type="InterPro" id="IPR006740">
    <property type="entry name" value="DUF604"/>
</dbReference>
<dbReference type="AlphaFoldDB" id="A0AAE1MWS5"/>
<dbReference type="EMBL" id="JAWXYG010000003">
    <property type="protein sequence ID" value="KAK4278692.1"/>
    <property type="molecule type" value="Genomic_DNA"/>
</dbReference>
<proteinExistence type="predicted"/>
<evidence type="ECO:0000256" key="1">
    <source>
        <dbReference type="SAM" id="Phobius"/>
    </source>
</evidence>
<dbReference type="Proteomes" id="UP001293593">
    <property type="component" value="Unassembled WGS sequence"/>
</dbReference>
<dbReference type="Pfam" id="PF04646">
    <property type="entry name" value="DUF604"/>
    <property type="match status" value="1"/>
</dbReference>
<keyword evidence="1" id="KW-0472">Membrane</keyword>
<feature type="transmembrane region" description="Helical" evidence="1">
    <location>
        <begin position="27"/>
        <end position="48"/>
    </location>
</feature>
<comment type="caution">
    <text evidence="2">The sequence shown here is derived from an EMBL/GenBank/DDBJ whole genome shotgun (WGS) entry which is preliminary data.</text>
</comment>
<keyword evidence="1" id="KW-0812">Transmembrane</keyword>
<accession>A0AAE1MWS5</accession>
<keyword evidence="3" id="KW-1185">Reference proteome</keyword>
<protein>
    <submittedName>
        <fullName evidence="2">Uncharacterized protein</fullName>
    </submittedName>
</protein>
<reference evidence="2" key="1">
    <citation type="submission" date="2023-10" db="EMBL/GenBank/DDBJ databases">
        <title>Chromosome-level genome of the transformable northern wattle, Acacia crassicarpa.</title>
        <authorList>
            <person name="Massaro I."/>
            <person name="Sinha N.R."/>
            <person name="Poethig S."/>
            <person name="Leichty A.R."/>
        </authorList>
    </citation>
    <scope>NUCLEOTIDE SEQUENCE</scope>
    <source>
        <strain evidence="2">Acra3RX</strain>
        <tissue evidence="2">Leaf</tissue>
    </source>
</reference>
<dbReference type="Gene3D" id="3.90.550.50">
    <property type="match status" value="1"/>
</dbReference>
<dbReference type="PANTHER" id="PTHR10811">
    <property type="entry name" value="FRINGE-RELATED"/>
    <property type="match status" value="1"/>
</dbReference>